<keyword evidence="4" id="KW-1185">Reference proteome</keyword>
<dbReference type="InterPro" id="IPR001254">
    <property type="entry name" value="Trypsin_dom"/>
</dbReference>
<name>A0A3P7P6F2_DIBLA</name>
<dbReference type="PROSITE" id="PS00134">
    <property type="entry name" value="TRYPSIN_HIS"/>
    <property type="match status" value="1"/>
</dbReference>
<keyword evidence="1" id="KW-0732">Signal</keyword>
<dbReference type="PANTHER" id="PTHR24257:SF17">
    <property type="match status" value="1"/>
</dbReference>
<feature type="signal peptide" evidence="1">
    <location>
        <begin position="1"/>
        <end position="15"/>
    </location>
</feature>
<dbReference type="SUPFAM" id="SSF50494">
    <property type="entry name" value="Trypsin-like serine proteases"/>
    <property type="match status" value="1"/>
</dbReference>
<evidence type="ECO:0000259" key="2">
    <source>
        <dbReference type="Pfam" id="PF00089"/>
    </source>
</evidence>
<dbReference type="OrthoDB" id="6267810at2759"/>
<dbReference type="EMBL" id="UYRU01099681">
    <property type="protein sequence ID" value="VDN40827.1"/>
    <property type="molecule type" value="Genomic_DNA"/>
</dbReference>
<dbReference type="InterPro" id="IPR018114">
    <property type="entry name" value="TRYPSIN_HIS"/>
</dbReference>
<evidence type="ECO:0000313" key="3">
    <source>
        <dbReference type="EMBL" id="VDN40827.1"/>
    </source>
</evidence>
<organism evidence="3 4">
    <name type="scientific">Dibothriocephalus latus</name>
    <name type="common">Fish tapeworm</name>
    <name type="synonym">Diphyllobothrium latum</name>
    <dbReference type="NCBI Taxonomy" id="60516"/>
    <lineage>
        <taxon>Eukaryota</taxon>
        <taxon>Metazoa</taxon>
        <taxon>Spiralia</taxon>
        <taxon>Lophotrochozoa</taxon>
        <taxon>Platyhelminthes</taxon>
        <taxon>Cestoda</taxon>
        <taxon>Eucestoda</taxon>
        <taxon>Diphyllobothriidea</taxon>
        <taxon>Diphyllobothriidae</taxon>
        <taxon>Dibothriocephalus</taxon>
    </lineage>
</organism>
<protein>
    <recommendedName>
        <fullName evidence="2">Peptidase S1 domain-containing protein</fullName>
    </recommendedName>
</protein>
<proteinExistence type="predicted"/>
<sequence>MRVTLFLLFKVGLWADEAGEYPYCGGTLISDSIVVTAAHCIEPLLRCSQLPPQGTPFSIPDTHGHRLRVLVGAHGYMEADPTTHLHMVARAVIHPQFNISDLSYCTDIAVIKLHEGTPTGT</sequence>
<dbReference type="InterPro" id="IPR043504">
    <property type="entry name" value="Peptidase_S1_PA_chymotrypsin"/>
</dbReference>
<feature type="chain" id="PRO_5017991591" description="Peptidase S1 domain-containing protein" evidence="1">
    <location>
        <begin position="16"/>
        <end position="121"/>
    </location>
</feature>
<evidence type="ECO:0000256" key="1">
    <source>
        <dbReference type="SAM" id="SignalP"/>
    </source>
</evidence>
<dbReference type="InterPro" id="IPR001314">
    <property type="entry name" value="Peptidase_S1A"/>
</dbReference>
<evidence type="ECO:0000313" key="4">
    <source>
        <dbReference type="Proteomes" id="UP000281553"/>
    </source>
</evidence>
<dbReference type="InterPro" id="IPR050850">
    <property type="entry name" value="Peptidase_S1_Elastase_sf"/>
</dbReference>
<dbReference type="GO" id="GO:0005615">
    <property type="term" value="C:extracellular space"/>
    <property type="evidence" value="ECO:0007669"/>
    <property type="project" value="TreeGrafter"/>
</dbReference>
<dbReference type="AlphaFoldDB" id="A0A3P7P6F2"/>
<accession>A0A3P7P6F2</accession>
<dbReference type="GO" id="GO:0006508">
    <property type="term" value="P:proteolysis"/>
    <property type="evidence" value="ECO:0007669"/>
    <property type="project" value="InterPro"/>
</dbReference>
<dbReference type="PANTHER" id="PTHR24257">
    <property type="entry name" value="CHYMOTRYPSIN-LIKE ELASTASE FAMILY MEMBER"/>
    <property type="match status" value="1"/>
</dbReference>
<feature type="domain" description="Peptidase S1" evidence="2">
    <location>
        <begin position="21"/>
        <end position="116"/>
    </location>
</feature>
<reference evidence="3 4" key="1">
    <citation type="submission" date="2018-11" db="EMBL/GenBank/DDBJ databases">
        <authorList>
            <consortium name="Pathogen Informatics"/>
        </authorList>
    </citation>
    <scope>NUCLEOTIDE SEQUENCE [LARGE SCALE GENOMIC DNA]</scope>
</reference>
<dbReference type="Gene3D" id="2.40.10.10">
    <property type="entry name" value="Trypsin-like serine proteases"/>
    <property type="match status" value="1"/>
</dbReference>
<gene>
    <name evidence="3" type="ORF">DILT_LOCUS18355</name>
</gene>
<dbReference type="PRINTS" id="PR00722">
    <property type="entry name" value="CHYMOTRYPSIN"/>
</dbReference>
<dbReference type="InterPro" id="IPR009003">
    <property type="entry name" value="Peptidase_S1_PA"/>
</dbReference>
<dbReference type="Pfam" id="PF00089">
    <property type="entry name" value="Trypsin"/>
    <property type="match status" value="1"/>
</dbReference>
<dbReference type="GO" id="GO:0004252">
    <property type="term" value="F:serine-type endopeptidase activity"/>
    <property type="evidence" value="ECO:0007669"/>
    <property type="project" value="InterPro"/>
</dbReference>
<dbReference type="Proteomes" id="UP000281553">
    <property type="component" value="Unassembled WGS sequence"/>
</dbReference>